<evidence type="ECO:0000313" key="5">
    <source>
        <dbReference type="EMBL" id="SET59909.1"/>
    </source>
</evidence>
<dbReference type="InterPro" id="IPR056884">
    <property type="entry name" value="NPHP3-like_N"/>
</dbReference>
<dbReference type="SUPFAM" id="SSF52540">
    <property type="entry name" value="P-loop containing nucleoside triphosphate hydrolases"/>
    <property type="match status" value="1"/>
</dbReference>
<dbReference type="OrthoDB" id="2986817at2"/>
<evidence type="ECO:0000259" key="4">
    <source>
        <dbReference type="Pfam" id="PF24883"/>
    </source>
</evidence>
<dbReference type="Gene3D" id="1.25.40.10">
    <property type="entry name" value="Tetratricopeptide repeat domain"/>
    <property type="match status" value="3"/>
</dbReference>
<accession>A0A1I0FP43</accession>
<dbReference type="InterPro" id="IPR011990">
    <property type="entry name" value="TPR-like_helical_dom_sf"/>
</dbReference>
<keyword evidence="6" id="KW-1185">Reference proteome</keyword>
<dbReference type="GO" id="GO:0046813">
    <property type="term" value="P:receptor-mediated virion attachment to host cell"/>
    <property type="evidence" value="ECO:0007669"/>
    <property type="project" value="TreeGrafter"/>
</dbReference>
<evidence type="ECO:0000313" key="6">
    <source>
        <dbReference type="Proteomes" id="UP000199568"/>
    </source>
</evidence>
<dbReference type="PROSITE" id="PS50005">
    <property type="entry name" value="TPR"/>
    <property type="match status" value="4"/>
</dbReference>
<name>A0A1I0FP43_9FIRM</name>
<dbReference type="Proteomes" id="UP000199568">
    <property type="component" value="Unassembled WGS sequence"/>
</dbReference>
<proteinExistence type="predicted"/>
<feature type="repeat" description="TPR" evidence="3">
    <location>
        <begin position="903"/>
        <end position="936"/>
    </location>
</feature>
<dbReference type="PANTHER" id="PTHR44858">
    <property type="entry name" value="TETRATRICOPEPTIDE REPEAT PROTEIN 6"/>
    <property type="match status" value="1"/>
</dbReference>
<dbReference type="InterPro" id="IPR050498">
    <property type="entry name" value="Ycf3"/>
</dbReference>
<dbReference type="RefSeq" id="WP_090445621.1">
    <property type="nucleotide sequence ID" value="NZ_FOHU01000015.1"/>
</dbReference>
<dbReference type="Pfam" id="PF24883">
    <property type="entry name" value="NPHP3_N"/>
    <property type="match status" value="1"/>
</dbReference>
<evidence type="ECO:0000256" key="1">
    <source>
        <dbReference type="ARBA" id="ARBA00022737"/>
    </source>
</evidence>
<protein>
    <submittedName>
        <fullName evidence="5">TPR repeat-containing protein</fullName>
    </submittedName>
</protein>
<organism evidence="5 6">
    <name type="scientific">Natronincola peptidivorans</name>
    <dbReference type="NCBI Taxonomy" id="426128"/>
    <lineage>
        <taxon>Bacteria</taxon>
        <taxon>Bacillati</taxon>
        <taxon>Bacillota</taxon>
        <taxon>Clostridia</taxon>
        <taxon>Peptostreptococcales</taxon>
        <taxon>Natronincolaceae</taxon>
        <taxon>Natronincola</taxon>
    </lineage>
</organism>
<dbReference type="SUPFAM" id="SSF48452">
    <property type="entry name" value="TPR-like"/>
    <property type="match status" value="2"/>
</dbReference>
<dbReference type="Pfam" id="PF13374">
    <property type="entry name" value="TPR_10"/>
    <property type="match status" value="1"/>
</dbReference>
<dbReference type="InterPro" id="IPR019734">
    <property type="entry name" value="TPR_rpt"/>
</dbReference>
<sequence length="1149" mass="134535">MKDLCENKGLWLKKEKYEKYPEILVHEYKRMFTMLEEGQTSGVLLQIKDMFEIMLKLPVLAAISQIYHQEEWNQEGKGLLYSIVKKPLALGDWRNIANRLGKNKDIDINVIKLIQKIAKQYKDYDLVEWRNTNIGHGALKLDTDASFKEDLEEKIALITGYFDDEEIDNIYTNFKISTQESFQPLEENQQAIETIQSIIVMEKEVPMFPYMFIENNQLFFYDTYYSRKKKTHMLNYTHGIKKEVYGEIHQKVTALHKTLRKDGDLYQDMLDDQDASLEDPVYFQIERMVLEEIYNAQEITRPFYLEEWVKGCLEKEKGIFLLQMERGMGKTTFSRALDQLKNHTVKIKNTTVRGYYFNDTYGSKAAAFASGLTYTLKRGKKAENTPLDYEVEALEGEIEGIHTGLQNKKEAMIKFLRLCSSKRRKKLLLILDGIDEIPENEIQEIFAFLPPAQMLPENVYIFITSRVDEELAEYTKKQLNTLGDVEKLKVHRNDENNIEILKSYIKKRVLGLGEQEPTIQEKKKIEKILQLCENRFLYLNALKEITTSTGQANLDALLEGQHQIFQYYLKVLRSHYGEKYFYHIKKILCILAIAYEPLTIREIAYLMGDEKRSFKLLGFLKDIGGFLKTERSNRESNVISIGHKKLQETIQLNYASEIKELILSWCSQFEGIQVEESEDKDYSSAIYDGEQHLTAHILYYVTYYLKKDKAQRGFRINPAMFSKIFNLNNQYLFHEGVKEYQVVRGLAGYANLLDYEAFLSDELITKIQMNQGILRSTIGETGNAIPHFLKAIKHLKNKMPRNIVENKELLAQIYYNLAISCRGVWQLSDALKYANEAMKLLEQLHKRGELSLHRLLLDIYIERTTILEEQHRIEEAYKSVEKAVDYVEALRESNHLEREALTAFTYSKRANVRDAMGDYEGAMEDYREAITILENSQNQEEGHPQELTYQYLNFGVTYANTHKHQEAISYYNKALELIDALKKQQAIINRSLFFNLYNNRGQAYFHLDRHPEAIEDYHEAIVMLEDMRKDKEIDNAILYIYMDAYMNRAASYAQQEEYTAAIQDLDKTIEVREELVEDFTRLKKSFDYISLAEAYLGRGSIKDALGERQPAIDDYQKGLQYFEKSKSSPKLNHQRIKHYKDRIQALMKL</sequence>
<feature type="repeat" description="TPR" evidence="3">
    <location>
        <begin position="948"/>
        <end position="981"/>
    </location>
</feature>
<dbReference type="Pfam" id="PF13181">
    <property type="entry name" value="TPR_8"/>
    <property type="match status" value="2"/>
</dbReference>
<feature type="domain" description="Nephrocystin 3-like N-terminal" evidence="4">
    <location>
        <begin position="307"/>
        <end position="466"/>
    </location>
</feature>
<dbReference type="AlphaFoldDB" id="A0A1I0FP43"/>
<evidence type="ECO:0000256" key="2">
    <source>
        <dbReference type="ARBA" id="ARBA00022803"/>
    </source>
</evidence>
<feature type="repeat" description="TPR" evidence="3">
    <location>
        <begin position="994"/>
        <end position="1027"/>
    </location>
</feature>
<evidence type="ECO:0000256" key="3">
    <source>
        <dbReference type="PROSITE-ProRule" id="PRU00339"/>
    </source>
</evidence>
<gene>
    <name evidence="5" type="ORF">SAMN05660297_02893</name>
</gene>
<dbReference type="PANTHER" id="PTHR44858:SF1">
    <property type="entry name" value="UDP-N-ACETYLGLUCOSAMINE--PEPTIDE N-ACETYLGLUCOSAMINYLTRANSFERASE SPINDLY-RELATED"/>
    <property type="match status" value="1"/>
</dbReference>
<dbReference type="Gene3D" id="3.40.50.300">
    <property type="entry name" value="P-loop containing nucleotide triphosphate hydrolases"/>
    <property type="match status" value="1"/>
</dbReference>
<feature type="repeat" description="TPR" evidence="3">
    <location>
        <begin position="1042"/>
        <end position="1075"/>
    </location>
</feature>
<dbReference type="EMBL" id="FOHU01000015">
    <property type="protein sequence ID" value="SET59909.1"/>
    <property type="molecule type" value="Genomic_DNA"/>
</dbReference>
<reference evidence="5 6" key="1">
    <citation type="submission" date="2016-10" db="EMBL/GenBank/DDBJ databases">
        <authorList>
            <person name="de Groot N.N."/>
        </authorList>
    </citation>
    <scope>NUCLEOTIDE SEQUENCE [LARGE SCALE GENOMIC DNA]</scope>
    <source>
        <strain evidence="5 6">DSM 18979</strain>
    </source>
</reference>
<dbReference type="SMART" id="SM00028">
    <property type="entry name" value="TPR"/>
    <property type="match status" value="8"/>
</dbReference>
<keyword evidence="1" id="KW-0677">Repeat</keyword>
<dbReference type="GO" id="GO:0009279">
    <property type="term" value="C:cell outer membrane"/>
    <property type="evidence" value="ECO:0007669"/>
    <property type="project" value="TreeGrafter"/>
</dbReference>
<dbReference type="Pfam" id="PF00515">
    <property type="entry name" value="TPR_1"/>
    <property type="match status" value="1"/>
</dbReference>
<keyword evidence="2 3" id="KW-0802">TPR repeat</keyword>
<dbReference type="STRING" id="426128.SAMN05660297_02893"/>
<dbReference type="InterPro" id="IPR027417">
    <property type="entry name" value="P-loop_NTPase"/>
</dbReference>